<feature type="compositionally biased region" description="Polar residues" evidence="1">
    <location>
        <begin position="81"/>
        <end position="95"/>
    </location>
</feature>
<feature type="compositionally biased region" description="Low complexity" evidence="1">
    <location>
        <begin position="54"/>
        <end position="64"/>
    </location>
</feature>
<evidence type="ECO:0000256" key="1">
    <source>
        <dbReference type="SAM" id="MobiDB-lite"/>
    </source>
</evidence>
<dbReference type="Proteomes" id="UP000054477">
    <property type="component" value="Unassembled WGS sequence"/>
</dbReference>
<organism evidence="2 3">
    <name type="scientific">Laccaria amethystina LaAM-08-1</name>
    <dbReference type="NCBI Taxonomy" id="1095629"/>
    <lineage>
        <taxon>Eukaryota</taxon>
        <taxon>Fungi</taxon>
        <taxon>Dikarya</taxon>
        <taxon>Basidiomycota</taxon>
        <taxon>Agaricomycotina</taxon>
        <taxon>Agaricomycetes</taxon>
        <taxon>Agaricomycetidae</taxon>
        <taxon>Agaricales</taxon>
        <taxon>Agaricineae</taxon>
        <taxon>Hydnangiaceae</taxon>
        <taxon>Laccaria</taxon>
    </lineage>
</organism>
<name>A0A0C9XYU9_9AGAR</name>
<evidence type="ECO:0000313" key="2">
    <source>
        <dbReference type="EMBL" id="KIK00963.1"/>
    </source>
</evidence>
<dbReference type="HOGENOM" id="CLU_1482218_0_0_1"/>
<feature type="compositionally biased region" description="Polar residues" evidence="1">
    <location>
        <begin position="159"/>
        <end position="175"/>
    </location>
</feature>
<proteinExistence type="predicted"/>
<accession>A0A0C9XYU9</accession>
<feature type="region of interest" description="Disordered" evidence="1">
    <location>
        <begin position="54"/>
        <end position="95"/>
    </location>
</feature>
<keyword evidence="3" id="KW-1185">Reference proteome</keyword>
<protein>
    <submittedName>
        <fullName evidence="2">Uncharacterized protein</fullName>
    </submittedName>
</protein>
<feature type="region of interest" description="Disordered" evidence="1">
    <location>
        <begin position="158"/>
        <end position="182"/>
    </location>
</feature>
<gene>
    <name evidence="2" type="ORF">K443DRAFT_7287</name>
</gene>
<reference evidence="2 3" key="1">
    <citation type="submission" date="2014-04" db="EMBL/GenBank/DDBJ databases">
        <authorList>
            <consortium name="DOE Joint Genome Institute"/>
            <person name="Kuo A."/>
            <person name="Kohler A."/>
            <person name="Nagy L.G."/>
            <person name="Floudas D."/>
            <person name="Copeland A."/>
            <person name="Barry K.W."/>
            <person name="Cichocki N."/>
            <person name="Veneault-Fourrey C."/>
            <person name="LaButti K."/>
            <person name="Lindquist E.A."/>
            <person name="Lipzen A."/>
            <person name="Lundell T."/>
            <person name="Morin E."/>
            <person name="Murat C."/>
            <person name="Sun H."/>
            <person name="Tunlid A."/>
            <person name="Henrissat B."/>
            <person name="Grigoriev I.V."/>
            <person name="Hibbett D.S."/>
            <person name="Martin F."/>
            <person name="Nordberg H.P."/>
            <person name="Cantor M.N."/>
            <person name="Hua S.X."/>
        </authorList>
    </citation>
    <scope>NUCLEOTIDE SEQUENCE [LARGE SCALE GENOMIC DNA]</scope>
    <source>
        <strain evidence="2 3">LaAM-08-1</strain>
    </source>
</reference>
<sequence>MELRRNGIRRMCKVSNDVQIINKQTVSSSTTTTTTVDDTHPPSPPCHCRFIATSTPSSPSTTPTFVHIRRPQPAQHERRGNATSPNKRAPATSTTNSSFVMFIRASPWAMSPPSATWQPGNERGHRSLSVATTQHHYNTTTTRYDHLTGMCQRPPHGNVITTTEPPTQRPINISMESKVPRR</sequence>
<dbReference type="EMBL" id="KN838615">
    <property type="protein sequence ID" value="KIK00963.1"/>
    <property type="molecule type" value="Genomic_DNA"/>
</dbReference>
<evidence type="ECO:0000313" key="3">
    <source>
        <dbReference type="Proteomes" id="UP000054477"/>
    </source>
</evidence>
<reference evidence="3" key="2">
    <citation type="submission" date="2015-01" db="EMBL/GenBank/DDBJ databases">
        <title>Evolutionary Origins and Diversification of the Mycorrhizal Mutualists.</title>
        <authorList>
            <consortium name="DOE Joint Genome Institute"/>
            <consortium name="Mycorrhizal Genomics Consortium"/>
            <person name="Kohler A."/>
            <person name="Kuo A."/>
            <person name="Nagy L.G."/>
            <person name="Floudas D."/>
            <person name="Copeland A."/>
            <person name="Barry K.W."/>
            <person name="Cichocki N."/>
            <person name="Veneault-Fourrey C."/>
            <person name="LaButti K."/>
            <person name="Lindquist E.A."/>
            <person name="Lipzen A."/>
            <person name="Lundell T."/>
            <person name="Morin E."/>
            <person name="Murat C."/>
            <person name="Riley R."/>
            <person name="Ohm R."/>
            <person name="Sun H."/>
            <person name="Tunlid A."/>
            <person name="Henrissat B."/>
            <person name="Grigoriev I.V."/>
            <person name="Hibbett D.S."/>
            <person name="Martin F."/>
        </authorList>
    </citation>
    <scope>NUCLEOTIDE SEQUENCE [LARGE SCALE GENOMIC DNA]</scope>
    <source>
        <strain evidence="3">LaAM-08-1</strain>
    </source>
</reference>
<dbReference type="AlphaFoldDB" id="A0A0C9XYU9"/>